<accession>A0A426RWQ6</accession>
<dbReference type="RefSeq" id="WP_125211434.1">
    <property type="nucleotide sequence ID" value="NZ_PDER01000020.1"/>
</dbReference>
<protein>
    <recommendedName>
        <fullName evidence="3">Sulfotransferase</fullName>
    </recommendedName>
</protein>
<dbReference type="EMBL" id="PDES01000019">
    <property type="protein sequence ID" value="RRQ79140.1"/>
    <property type="molecule type" value="Genomic_DNA"/>
</dbReference>
<dbReference type="InterPro" id="IPR027417">
    <property type="entry name" value="P-loop_NTPase"/>
</dbReference>
<organism evidence="1 2">
    <name type="scientific">Streptomyces griseofuscus</name>
    <dbReference type="NCBI Taxonomy" id="146922"/>
    <lineage>
        <taxon>Bacteria</taxon>
        <taxon>Bacillati</taxon>
        <taxon>Actinomycetota</taxon>
        <taxon>Actinomycetes</taxon>
        <taxon>Kitasatosporales</taxon>
        <taxon>Streptomycetaceae</taxon>
        <taxon>Streptomyces</taxon>
    </lineage>
</organism>
<dbReference type="Proteomes" id="UP000276379">
    <property type="component" value="Unassembled WGS sequence"/>
</dbReference>
<dbReference type="SUPFAM" id="SSF52540">
    <property type="entry name" value="P-loop containing nucleoside triphosphate hydrolases"/>
    <property type="match status" value="1"/>
</dbReference>
<evidence type="ECO:0000313" key="2">
    <source>
        <dbReference type="Proteomes" id="UP000276379"/>
    </source>
</evidence>
<gene>
    <name evidence="1" type="ORF">CQW44_34770</name>
</gene>
<dbReference type="Gene3D" id="3.40.50.300">
    <property type="entry name" value="P-loop containing nucleotide triphosphate hydrolases"/>
    <property type="match status" value="1"/>
</dbReference>
<evidence type="ECO:0008006" key="3">
    <source>
        <dbReference type="Google" id="ProtNLM"/>
    </source>
</evidence>
<evidence type="ECO:0000313" key="1">
    <source>
        <dbReference type="EMBL" id="RRQ79140.1"/>
    </source>
</evidence>
<keyword evidence="2" id="KW-1185">Reference proteome</keyword>
<sequence>MASHQGFPPHGFVTGSGRCGTTSLAAALDRTAVSRAGTRVRARHETHARELVRRLLAGDQEGAVALLHSIGPGIEVSPYLVFLDNRPLPEVPLVALCRDGRRTVASGMNDGWYYWTVRPREAHWSRLQPAFPGDRFEQCCRFWSWTYRRLLDWDAPIFRMEDILVPGPERNRLCEALGLSPLPDALPRKNHDRFGKAKFAVLNRRRATGPQDWTPAMRATFETHCGEIMDVLYPGWRHTGWGGGA</sequence>
<comment type="caution">
    <text evidence="1">The sequence shown here is derived from an EMBL/GenBank/DDBJ whole genome shotgun (WGS) entry which is preliminary data.</text>
</comment>
<reference evidence="1 2" key="1">
    <citation type="submission" date="2017-10" db="EMBL/GenBank/DDBJ databases">
        <title>Draft genome of actinobacteria isolated from guarana (Paullinia cupana (Mart.) Ducke.</title>
        <authorList>
            <person name="Siqueira K.A."/>
            <person name="Liotti R.G."/>
            <person name="Mendes T.A."/>
            <person name="Soares M.A."/>
        </authorList>
    </citation>
    <scope>NUCLEOTIDE SEQUENCE [LARGE SCALE GENOMIC DNA]</scope>
    <source>
        <strain evidence="1 2">199</strain>
    </source>
</reference>
<name>A0A426RWQ6_9ACTN</name>
<proteinExistence type="predicted"/>
<dbReference type="AlphaFoldDB" id="A0A426RWQ6"/>